<proteinExistence type="predicted"/>
<feature type="transmembrane region" description="Helical" evidence="6">
    <location>
        <begin position="284"/>
        <end position="306"/>
    </location>
</feature>
<feature type="transmembrane region" description="Helical" evidence="6">
    <location>
        <begin position="213"/>
        <end position="232"/>
    </location>
</feature>
<evidence type="ECO:0000256" key="3">
    <source>
        <dbReference type="ARBA" id="ARBA00022989"/>
    </source>
</evidence>
<feature type="transmembrane region" description="Helical" evidence="6">
    <location>
        <begin position="179"/>
        <end position="201"/>
    </location>
</feature>
<keyword evidence="8" id="KW-1185">Reference proteome</keyword>
<feature type="transmembrane region" description="Helical" evidence="6">
    <location>
        <begin position="51"/>
        <end position="75"/>
    </location>
</feature>
<gene>
    <name evidence="7" type="ORF">CVLEPA_LOCUS4667</name>
</gene>
<dbReference type="EMBL" id="CAWYQH010000013">
    <property type="protein sequence ID" value="CAK8675038.1"/>
    <property type="molecule type" value="Genomic_DNA"/>
</dbReference>
<accession>A0ABP0F5Q8</accession>
<evidence type="ECO:0000256" key="2">
    <source>
        <dbReference type="ARBA" id="ARBA00022692"/>
    </source>
</evidence>
<name>A0ABP0F5Q8_CLALP</name>
<evidence type="ECO:0000313" key="8">
    <source>
        <dbReference type="Proteomes" id="UP001642483"/>
    </source>
</evidence>
<keyword evidence="3 6" id="KW-1133">Transmembrane helix</keyword>
<evidence type="ECO:0000256" key="1">
    <source>
        <dbReference type="ARBA" id="ARBA00004141"/>
    </source>
</evidence>
<evidence type="ECO:0000313" key="7">
    <source>
        <dbReference type="EMBL" id="CAK8675038.1"/>
    </source>
</evidence>
<dbReference type="Proteomes" id="UP001642483">
    <property type="component" value="Unassembled WGS sequence"/>
</dbReference>
<comment type="subcellular location">
    <subcellularLocation>
        <location evidence="1">Membrane</location>
        <topology evidence="1">Multi-pass membrane protein</topology>
    </subcellularLocation>
</comment>
<evidence type="ECO:0000256" key="5">
    <source>
        <dbReference type="SAM" id="MobiDB-lite"/>
    </source>
</evidence>
<feature type="region of interest" description="Disordered" evidence="5">
    <location>
        <begin position="325"/>
        <end position="355"/>
    </location>
</feature>
<dbReference type="Pfam" id="PF03619">
    <property type="entry name" value="Solute_trans_a"/>
    <property type="match status" value="1"/>
</dbReference>
<dbReference type="InterPro" id="IPR005178">
    <property type="entry name" value="Ostalpha/TMEM184C"/>
</dbReference>
<evidence type="ECO:0000256" key="6">
    <source>
        <dbReference type="SAM" id="Phobius"/>
    </source>
</evidence>
<sequence>MNEASNNTAGMNASDAEIIAQKRREEYIFHCKYDPLPNANAVISSMTTLDVVFYVILILMTTVIIALFIDEVFYLKAHIKLSYRRRLSILQAGIPPVFAVTSLMGTFFPAGFNMIDFVCSVYFGFGLHAFLVLMVNYYGGLRQLLKRFEGRYVNINTGPFCCCLFCLPNFKMTKKTFSVLWYATFQAALLRPIVLFFQGVFQTDRSLKIPEMLYTGLLVTSMLSGMWALVIFRKASGDFLGRYRVTAKFFNFQMVLLIANLQPFIVTVSYNACSLPLTAFAKKIILNYQITIVEYFFLSLITRFLYRRSSDNEQLERVDTMETTLEENGDSEKATLRAMEDESSSEADNRVDNIV</sequence>
<reference evidence="7 8" key="1">
    <citation type="submission" date="2024-02" db="EMBL/GenBank/DDBJ databases">
        <authorList>
            <person name="Daric V."/>
            <person name="Darras S."/>
        </authorList>
    </citation>
    <scope>NUCLEOTIDE SEQUENCE [LARGE SCALE GENOMIC DNA]</scope>
</reference>
<feature type="transmembrane region" description="Helical" evidence="6">
    <location>
        <begin position="252"/>
        <end position="272"/>
    </location>
</feature>
<feature type="compositionally biased region" description="Basic and acidic residues" evidence="5">
    <location>
        <begin position="330"/>
        <end position="340"/>
    </location>
</feature>
<protein>
    <submittedName>
        <fullName evidence="7">Uncharacterized protein</fullName>
    </submittedName>
</protein>
<dbReference type="SMART" id="SM01417">
    <property type="entry name" value="Solute_trans_a"/>
    <property type="match status" value="1"/>
</dbReference>
<comment type="caution">
    <text evidence="7">The sequence shown here is derived from an EMBL/GenBank/DDBJ whole genome shotgun (WGS) entry which is preliminary data.</text>
</comment>
<organism evidence="7 8">
    <name type="scientific">Clavelina lepadiformis</name>
    <name type="common">Light-bulb sea squirt</name>
    <name type="synonym">Ascidia lepadiformis</name>
    <dbReference type="NCBI Taxonomy" id="159417"/>
    <lineage>
        <taxon>Eukaryota</taxon>
        <taxon>Metazoa</taxon>
        <taxon>Chordata</taxon>
        <taxon>Tunicata</taxon>
        <taxon>Ascidiacea</taxon>
        <taxon>Aplousobranchia</taxon>
        <taxon>Clavelinidae</taxon>
        <taxon>Clavelina</taxon>
    </lineage>
</organism>
<feature type="transmembrane region" description="Helical" evidence="6">
    <location>
        <begin position="87"/>
        <end position="108"/>
    </location>
</feature>
<feature type="transmembrane region" description="Helical" evidence="6">
    <location>
        <begin position="114"/>
        <end position="138"/>
    </location>
</feature>
<keyword evidence="2 6" id="KW-0812">Transmembrane</keyword>
<evidence type="ECO:0000256" key="4">
    <source>
        <dbReference type="ARBA" id="ARBA00023136"/>
    </source>
</evidence>
<dbReference type="PANTHER" id="PTHR23423">
    <property type="entry name" value="ORGANIC SOLUTE TRANSPORTER-RELATED"/>
    <property type="match status" value="1"/>
</dbReference>
<keyword evidence="4 6" id="KW-0472">Membrane</keyword>